<dbReference type="Proteomes" id="UP001054889">
    <property type="component" value="Unassembled WGS sequence"/>
</dbReference>
<reference evidence="1" key="2">
    <citation type="submission" date="2021-12" db="EMBL/GenBank/DDBJ databases">
        <title>Resequencing data analysis of finger millet.</title>
        <authorList>
            <person name="Hatakeyama M."/>
            <person name="Aluri S."/>
            <person name="Balachadran M.T."/>
            <person name="Sivarajan S.R."/>
            <person name="Poveda L."/>
            <person name="Shimizu-Inatsugi R."/>
            <person name="Schlapbach R."/>
            <person name="Sreeman S.M."/>
            <person name="Shimizu K.K."/>
        </authorList>
    </citation>
    <scope>NUCLEOTIDE SEQUENCE</scope>
</reference>
<protein>
    <submittedName>
        <fullName evidence="1">Uncharacterized protein</fullName>
    </submittedName>
</protein>
<evidence type="ECO:0000313" key="2">
    <source>
        <dbReference type="Proteomes" id="UP001054889"/>
    </source>
</evidence>
<keyword evidence="2" id="KW-1185">Reference proteome</keyword>
<gene>
    <name evidence="1" type="primary">gb26411</name>
    <name evidence="1" type="ORF">PR202_gb26411</name>
</gene>
<reference evidence="1" key="1">
    <citation type="journal article" date="2018" name="DNA Res.">
        <title>Multiple hybrid de novo genome assembly of finger millet, an orphan allotetraploid crop.</title>
        <authorList>
            <person name="Hatakeyama M."/>
            <person name="Aluri S."/>
            <person name="Balachadran M.T."/>
            <person name="Sivarajan S.R."/>
            <person name="Patrignani A."/>
            <person name="Gruter S."/>
            <person name="Poveda L."/>
            <person name="Shimizu-Inatsugi R."/>
            <person name="Baeten J."/>
            <person name="Francoijs K.J."/>
            <person name="Nataraja K.N."/>
            <person name="Reddy Y.A.N."/>
            <person name="Phadnis S."/>
            <person name="Ravikumar R.L."/>
            <person name="Schlapbach R."/>
            <person name="Sreeman S.M."/>
            <person name="Shimizu K.K."/>
        </authorList>
    </citation>
    <scope>NUCLEOTIDE SEQUENCE</scope>
</reference>
<proteinExistence type="predicted"/>
<name>A0AAV5FP65_ELECO</name>
<dbReference type="EMBL" id="BQKI01000095">
    <property type="protein sequence ID" value="GJN37454.1"/>
    <property type="molecule type" value="Genomic_DNA"/>
</dbReference>
<dbReference type="InterPro" id="IPR007750">
    <property type="entry name" value="DUF674"/>
</dbReference>
<dbReference type="AlphaFoldDB" id="A0AAV5FP65"/>
<dbReference type="Pfam" id="PF05056">
    <property type="entry name" value="DUF674"/>
    <property type="match status" value="1"/>
</dbReference>
<dbReference type="PANTHER" id="PTHR33103">
    <property type="entry name" value="OS01G0153900 PROTEIN"/>
    <property type="match status" value="1"/>
</dbReference>
<accession>A0AAV5FP65</accession>
<dbReference type="PANTHER" id="PTHR33103:SF96">
    <property type="entry name" value="OS01G0153900 PROTEIN"/>
    <property type="match status" value="1"/>
</dbReference>
<comment type="caution">
    <text evidence="1">The sequence shown here is derived from an EMBL/GenBank/DDBJ whole genome shotgun (WGS) entry which is preliminary data.</text>
</comment>
<organism evidence="1 2">
    <name type="scientific">Eleusine coracana subsp. coracana</name>
    <dbReference type="NCBI Taxonomy" id="191504"/>
    <lineage>
        <taxon>Eukaryota</taxon>
        <taxon>Viridiplantae</taxon>
        <taxon>Streptophyta</taxon>
        <taxon>Embryophyta</taxon>
        <taxon>Tracheophyta</taxon>
        <taxon>Spermatophyta</taxon>
        <taxon>Magnoliopsida</taxon>
        <taxon>Liliopsida</taxon>
        <taxon>Poales</taxon>
        <taxon>Poaceae</taxon>
        <taxon>PACMAD clade</taxon>
        <taxon>Chloridoideae</taxon>
        <taxon>Cynodonteae</taxon>
        <taxon>Eleusininae</taxon>
        <taxon>Eleusine</taxon>
    </lineage>
</organism>
<evidence type="ECO:0000313" key="1">
    <source>
        <dbReference type="EMBL" id="GJN37454.1"/>
    </source>
</evidence>
<sequence length="189" mass="19633">MPAAPSSGGGGGGQSSKVFFQCVRGSSNCGCPTGYGYGGYGGGSDCSLNVTDAYGITCPNCGDSVIRTLPLKYVSSGQNTFTGGGGGSASGFVQGVVTYTVKDDLTITPMSAISSIMLLNAFGVTDLTTLKEKTVKLGYVEGVQILRASLQSKTVLTDVFLGKEQEAFPLRFGWHLARRDRRRSLAGCL</sequence>